<evidence type="ECO:0000256" key="1">
    <source>
        <dbReference type="SAM" id="MobiDB-lite"/>
    </source>
</evidence>
<comment type="caution">
    <text evidence="2">The sequence shown here is derived from an EMBL/GenBank/DDBJ whole genome shotgun (WGS) entry which is preliminary data.</text>
</comment>
<name>A0ABR0PBS7_GOSAR</name>
<dbReference type="Proteomes" id="UP001358586">
    <property type="component" value="Chromosome 7"/>
</dbReference>
<evidence type="ECO:0000313" key="2">
    <source>
        <dbReference type="EMBL" id="KAK5818651.1"/>
    </source>
</evidence>
<organism evidence="2 3">
    <name type="scientific">Gossypium arboreum</name>
    <name type="common">Tree cotton</name>
    <name type="synonym">Gossypium nanking</name>
    <dbReference type="NCBI Taxonomy" id="29729"/>
    <lineage>
        <taxon>Eukaryota</taxon>
        <taxon>Viridiplantae</taxon>
        <taxon>Streptophyta</taxon>
        <taxon>Embryophyta</taxon>
        <taxon>Tracheophyta</taxon>
        <taxon>Spermatophyta</taxon>
        <taxon>Magnoliopsida</taxon>
        <taxon>eudicotyledons</taxon>
        <taxon>Gunneridae</taxon>
        <taxon>Pentapetalae</taxon>
        <taxon>rosids</taxon>
        <taxon>malvids</taxon>
        <taxon>Malvales</taxon>
        <taxon>Malvaceae</taxon>
        <taxon>Malvoideae</taxon>
        <taxon>Gossypium</taxon>
    </lineage>
</organism>
<evidence type="ECO:0000313" key="3">
    <source>
        <dbReference type="Proteomes" id="UP001358586"/>
    </source>
</evidence>
<gene>
    <name evidence="2" type="ORF">PVK06_023594</name>
</gene>
<keyword evidence="3" id="KW-1185">Reference proteome</keyword>
<dbReference type="PANTHER" id="PTHR47481">
    <property type="match status" value="1"/>
</dbReference>
<feature type="region of interest" description="Disordered" evidence="1">
    <location>
        <begin position="218"/>
        <end position="239"/>
    </location>
</feature>
<protein>
    <submittedName>
        <fullName evidence="2">Uncharacterized protein</fullName>
    </submittedName>
</protein>
<accession>A0ABR0PBS7</accession>
<dbReference type="PANTHER" id="PTHR47481:SF10">
    <property type="entry name" value="COPIA-LIKE POLYPROTEIN_RETROTRANSPOSON"/>
    <property type="match status" value="1"/>
</dbReference>
<reference evidence="2 3" key="1">
    <citation type="submission" date="2023-03" db="EMBL/GenBank/DDBJ databases">
        <title>WGS of Gossypium arboreum.</title>
        <authorList>
            <person name="Yu D."/>
        </authorList>
    </citation>
    <scope>NUCLEOTIDE SEQUENCE [LARGE SCALE GENOMIC DNA]</scope>
    <source>
        <tissue evidence="2">Leaf</tissue>
    </source>
</reference>
<dbReference type="EMBL" id="JARKNE010000007">
    <property type="protein sequence ID" value="KAK5818651.1"/>
    <property type="molecule type" value="Genomic_DNA"/>
</dbReference>
<sequence>MANMTSIDSAIAEPSYALFNSDRFLDGTLPPPSRFIQAPHGSLAPNPSAQVFKQQDCLLTSWLLSRISTAYQTSFTDAQSTCDVWTTSTNLFVADTSAKHSHIRHELHSLKKALPHDELVYEGWMPQPKNHRVAYAFSQNQLDSGQNNFRIMGPYGGPNHGIPSYLARGLLVPYPSYRPVLLVMNPPRPTHVGPNTFGGQNVGARPFASSNPFEPASNYVQISPSPGSGQNVGPTSVTW</sequence>
<proteinExistence type="predicted"/>